<proteinExistence type="predicted"/>
<dbReference type="Pfam" id="PF00581">
    <property type="entry name" value="Rhodanese"/>
    <property type="match status" value="1"/>
</dbReference>
<keyword evidence="3" id="KW-1185">Reference proteome</keyword>
<gene>
    <name evidence="2" type="ORF">LG649_11255</name>
</gene>
<dbReference type="SMART" id="SM00450">
    <property type="entry name" value="RHOD"/>
    <property type="match status" value="1"/>
</dbReference>
<dbReference type="PROSITE" id="PS50206">
    <property type="entry name" value="RHODANESE_3"/>
    <property type="match status" value="1"/>
</dbReference>
<evidence type="ECO:0000259" key="1">
    <source>
        <dbReference type="PROSITE" id="PS50206"/>
    </source>
</evidence>
<dbReference type="SUPFAM" id="SSF52821">
    <property type="entry name" value="Rhodanese/Cell cycle control phosphatase"/>
    <property type="match status" value="1"/>
</dbReference>
<name>A0A9X1I2H3_9FLAO</name>
<evidence type="ECO:0000313" key="3">
    <source>
        <dbReference type="Proteomes" id="UP001139199"/>
    </source>
</evidence>
<dbReference type="AlphaFoldDB" id="A0A9X1I2H3"/>
<accession>A0A9X1I2H3</accession>
<dbReference type="EMBL" id="JAJAPW010000004">
    <property type="protein sequence ID" value="MCB4799428.1"/>
    <property type="molecule type" value="Genomic_DNA"/>
</dbReference>
<dbReference type="InterPro" id="IPR001763">
    <property type="entry name" value="Rhodanese-like_dom"/>
</dbReference>
<dbReference type="InterPro" id="IPR050229">
    <property type="entry name" value="GlpE_sulfurtransferase"/>
</dbReference>
<organism evidence="2 3">
    <name type="scientific">Neotamlana laminarinivorans</name>
    <dbReference type="NCBI Taxonomy" id="2883124"/>
    <lineage>
        <taxon>Bacteria</taxon>
        <taxon>Pseudomonadati</taxon>
        <taxon>Bacteroidota</taxon>
        <taxon>Flavobacteriia</taxon>
        <taxon>Flavobacteriales</taxon>
        <taxon>Flavobacteriaceae</taxon>
        <taxon>Neotamlana</taxon>
    </lineage>
</organism>
<feature type="domain" description="Rhodanese" evidence="1">
    <location>
        <begin position="19"/>
        <end position="99"/>
    </location>
</feature>
<dbReference type="Proteomes" id="UP001139199">
    <property type="component" value="Unassembled WGS sequence"/>
</dbReference>
<dbReference type="PANTHER" id="PTHR43031">
    <property type="entry name" value="FAD-DEPENDENT OXIDOREDUCTASE"/>
    <property type="match status" value="1"/>
</dbReference>
<sequence>MHFLNIFFGSSKRKIKAFQLRNAIIIDVRTKEEFATGGIKNAINIPLNEIGQKIDTIKNYNKPVITCCVAGVRSRTAANILKTNGIKAINGGGWISLNKKLQFNPL</sequence>
<dbReference type="Gene3D" id="3.40.250.10">
    <property type="entry name" value="Rhodanese-like domain"/>
    <property type="match status" value="1"/>
</dbReference>
<evidence type="ECO:0000313" key="2">
    <source>
        <dbReference type="EMBL" id="MCB4799428.1"/>
    </source>
</evidence>
<dbReference type="PANTHER" id="PTHR43031:SF1">
    <property type="entry name" value="PYRIDINE NUCLEOTIDE-DISULPHIDE OXIDOREDUCTASE"/>
    <property type="match status" value="1"/>
</dbReference>
<reference evidence="2" key="1">
    <citation type="submission" date="2021-10" db="EMBL/GenBank/DDBJ databases">
        <title>Tamlana sargassums sp. nov., and Tamlana laminarinivorans sp. nov., two new bacteria isolated from the brown alga.</title>
        <authorList>
            <person name="Li J."/>
        </authorList>
    </citation>
    <scope>NUCLEOTIDE SEQUENCE</scope>
    <source>
        <strain evidence="2">PT2-4</strain>
    </source>
</reference>
<comment type="caution">
    <text evidence="2">The sequence shown here is derived from an EMBL/GenBank/DDBJ whole genome shotgun (WGS) entry which is preliminary data.</text>
</comment>
<dbReference type="RefSeq" id="WP_226543914.1">
    <property type="nucleotide sequence ID" value="NZ_JAJAPW010000004.1"/>
</dbReference>
<protein>
    <submittedName>
        <fullName evidence="2">Rhodanese-like domain-containing protein</fullName>
    </submittedName>
</protein>
<dbReference type="InterPro" id="IPR036873">
    <property type="entry name" value="Rhodanese-like_dom_sf"/>
</dbReference>